<evidence type="ECO:0000259" key="1">
    <source>
        <dbReference type="Pfam" id="PF17131"/>
    </source>
</evidence>
<organism evidence="2 3">
    <name type="scientific">Halanaerobium saccharolyticum</name>
    <dbReference type="NCBI Taxonomy" id="43595"/>
    <lineage>
        <taxon>Bacteria</taxon>
        <taxon>Bacillati</taxon>
        <taxon>Bacillota</taxon>
        <taxon>Clostridia</taxon>
        <taxon>Halanaerobiales</taxon>
        <taxon>Halanaerobiaceae</taxon>
        <taxon>Halanaerobium</taxon>
    </lineage>
</organism>
<dbReference type="Pfam" id="PF17131">
    <property type="entry name" value="LolA_like"/>
    <property type="match status" value="1"/>
</dbReference>
<comment type="caution">
    <text evidence="2">The sequence shown here is derived from an EMBL/GenBank/DDBJ whole genome shotgun (WGS) entry which is preliminary data.</text>
</comment>
<dbReference type="PANTHER" id="PTHR37507">
    <property type="entry name" value="SPORULATION PROTEIN YDCC"/>
    <property type="match status" value="1"/>
</dbReference>
<dbReference type="Proteomes" id="UP000295064">
    <property type="component" value="Unassembled WGS sequence"/>
</dbReference>
<dbReference type="Gene3D" id="2.50.20.10">
    <property type="entry name" value="Lipoprotein localisation LolA/LolB/LppX"/>
    <property type="match status" value="1"/>
</dbReference>
<dbReference type="PANTHER" id="PTHR37507:SF2">
    <property type="entry name" value="SPORULATION PROTEIN YDCC"/>
    <property type="match status" value="1"/>
</dbReference>
<accession>A0A4V6PTN1</accession>
<dbReference type="InterPro" id="IPR033399">
    <property type="entry name" value="TP_0789-like"/>
</dbReference>
<name>A0A4V6PTN1_9FIRM</name>
<evidence type="ECO:0000313" key="3">
    <source>
        <dbReference type="Proteomes" id="UP000295064"/>
    </source>
</evidence>
<feature type="domain" description="Uncharacterized protein TP-0789" evidence="1">
    <location>
        <begin position="83"/>
        <end position="261"/>
    </location>
</feature>
<proteinExistence type="predicted"/>
<gene>
    <name evidence="2" type="ORF">DFR79_10961</name>
</gene>
<dbReference type="EMBL" id="SNWX01000009">
    <property type="protein sequence ID" value="TDO91313.1"/>
    <property type="molecule type" value="Genomic_DNA"/>
</dbReference>
<dbReference type="AlphaFoldDB" id="A0A4V6PTN1"/>
<reference evidence="2 3" key="1">
    <citation type="submission" date="2019-03" db="EMBL/GenBank/DDBJ databases">
        <title>Subsurface microbial communities from deep shales in Ohio and West Virginia, USA.</title>
        <authorList>
            <person name="Wrighton K."/>
        </authorList>
    </citation>
    <scope>NUCLEOTIDE SEQUENCE [LARGE SCALE GENOMIC DNA]</scope>
    <source>
        <strain evidence="2 3">MA284_T2</strain>
    </source>
</reference>
<dbReference type="InterPro" id="IPR052944">
    <property type="entry name" value="Sporulation_related"/>
</dbReference>
<sequence length="261" mass="30638">MFALMRNSERSYQLKILLIISLLSILLVGITFLAAAQELTADEIITRRDQNEYVIKAYSESKMIIKNSGRTMVKTMRSWQDGEKALVVFTNPRDRGTKFLKRGDNLWMFFPQAEDLVKISGHMLEQGMMGSDFSYQDMLESDDLTELYNFKLLGEEKYKGRPVYKLEGIKVPGKEVSYYRRVVWIDKERFVGLKEELYAESGRLLKEAVVLEVDKIEGRWYPVRMIMENKLRKNTSTEFIIQKINFNPELPEDIFTLERLR</sequence>
<evidence type="ECO:0000313" key="2">
    <source>
        <dbReference type="EMBL" id="TDO91313.1"/>
    </source>
</evidence>
<dbReference type="CDD" id="cd16329">
    <property type="entry name" value="LolA_like"/>
    <property type="match status" value="1"/>
</dbReference>
<protein>
    <submittedName>
        <fullName evidence="2">MucB/RseB-like sigma(E) regulatory protein</fullName>
    </submittedName>
</protein>
<dbReference type="OrthoDB" id="9803781at2"/>